<accession>A0A0F9CQT1</accession>
<name>A0A0F9CQT1_9ZZZZ</name>
<protein>
    <recommendedName>
        <fullName evidence="2">DUF488 domain-containing protein</fullName>
    </recommendedName>
</protein>
<proteinExistence type="predicted"/>
<gene>
    <name evidence="1" type="ORF">LCGC14_2371980</name>
</gene>
<dbReference type="EMBL" id="LAZR01034983">
    <property type="protein sequence ID" value="KKL28757.1"/>
    <property type="molecule type" value="Genomic_DNA"/>
</dbReference>
<organism evidence="1">
    <name type="scientific">marine sediment metagenome</name>
    <dbReference type="NCBI Taxonomy" id="412755"/>
    <lineage>
        <taxon>unclassified sequences</taxon>
        <taxon>metagenomes</taxon>
        <taxon>ecological metagenomes</taxon>
    </lineage>
</organism>
<sequence>VIRGEMDLKEYKKKYISLLEERISDPQKVLDDIPDGSFLLCYEKTTDTCHRHLLRDWIYEKTGFQIEEWKNEKEQKDADQQSIVDSLIEM</sequence>
<evidence type="ECO:0008006" key="2">
    <source>
        <dbReference type="Google" id="ProtNLM"/>
    </source>
</evidence>
<comment type="caution">
    <text evidence="1">The sequence shown here is derived from an EMBL/GenBank/DDBJ whole genome shotgun (WGS) entry which is preliminary data.</text>
</comment>
<reference evidence="1" key="1">
    <citation type="journal article" date="2015" name="Nature">
        <title>Complex archaea that bridge the gap between prokaryotes and eukaryotes.</title>
        <authorList>
            <person name="Spang A."/>
            <person name="Saw J.H."/>
            <person name="Jorgensen S.L."/>
            <person name="Zaremba-Niedzwiedzka K."/>
            <person name="Martijn J."/>
            <person name="Lind A.E."/>
            <person name="van Eijk R."/>
            <person name="Schleper C."/>
            <person name="Guy L."/>
            <person name="Ettema T.J."/>
        </authorList>
    </citation>
    <scope>NUCLEOTIDE SEQUENCE</scope>
</reference>
<evidence type="ECO:0000313" key="1">
    <source>
        <dbReference type="EMBL" id="KKL28757.1"/>
    </source>
</evidence>
<feature type="non-terminal residue" evidence="1">
    <location>
        <position position="1"/>
    </location>
</feature>
<dbReference type="AlphaFoldDB" id="A0A0F9CQT1"/>